<feature type="compositionally biased region" description="Basic and acidic residues" evidence="1">
    <location>
        <begin position="370"/>
        <end position="382"/>
    </location>
</feature>
<feature type="region of interest" description="Disordered" evidence="1">
    <location>
        <begin position="859"/>
        <end position="888"/>
    </location>
</feature>
<feature type="compositionally biased region" description="Polar residues" evidence="1">
    <location>
        <begin position="404"/>
        <end position="413"/>
    </location>
</feature>
<feature type="compositionally biased region" description="Basic and acidic residues" evidence="1">
    <location>
        <begin position="417"/>
        <end position="426"/>
    </location>
</feature>
<reference evidence="2 3" key="1">
    <citation type="journal article" date="2023" name="Hortic Res">
        <title>Pangenome of water caltrop reveals structural variations and asymmetric subgenome divergence after allopolyploidization.</title>
        <authorList>
            <person name="Zhang X."/>
            <person name="Chen Y."/>
            <person name="Wang L."/>
            <person name="Yuan Y."/>
            <person name="Fang M."/>
            <person name="Shi L."/>
            <person name="Lu R."/>
            <person name="Comes H.P."/>
            <person name="Ma Y."/>
            <person name="Chen Y."/>
            <person name="Huang G."/>
            <person name="Zhou Y."/>
            <person name="Zheng Z."/>
            <person name="Qiu Y."/>
        </authorList>
    </citation>
    <scope>NUCLEOTIDE SEQUENCE [LARGE SCALE GENOMIC DNA]</scope>
    <source>
        <tissue evidence="2">Roots</tissue>
    </source>
</reference>
<dbReference type="Proteomes" id="UP001345219">
    <property type="component" value="Chromosome 11"/>
</dbReference>
<dbReference type="AlphaFoldDB" id="A0AAN7QCL1"/>
<dbReference type="EMBL" id="JAXIOK010000008">
    <property type="protein sequence ID" value="KAK4763592.1"/>
    <property type="molecule type" value="Genomic_DNA"/>
</dbReference>
<evidence type="ECO:0000313" key="2">
    <source>
        <dbReference type="EMBL" id="KAK4763592.1"/>
    </source>
</evidence>
<name>A0AAN7QCL1_9MYRT</name>
<proteinExistence type="predicted"/>
<sequence>MDYGPDFDFGFQFASPLAFPNPIPPPAPRRLSSTFSGRNRPIPSAGKRLTYVSLQGRLVGNEEATSARSVGGFGPVEAAAWQLFSPIQRVVLVAVIGVAVAESKRNRIISQLRNSVHLRDQIISDMQQKLDNLCGQINTVKEQPGFGDKDSPSKNAGFTLDAGFEPGKINFVECGCWLCDQHQKLSSGTEVGFRCDAIARRSSGLCLQQGKPSLIIEQEPEERRLSDLSDCASSISSAADIQMSGLAVEQDVSNLKRESDEKDARIRELSEFLCSSEAAGSKRMAELEDAILRKNKVITKLKKDMYTLEQKVVQLARLGRPTYTRKEDGPASKSFPFILDNILYDMDSSTTSQSDSSPGSCKPSTAKFLDSARRNPDMEKALKVFPTEQDDPPPPGKGSPFRKISNSQDSSVGLRQIKLETGDLKRSSRPKQTQSLPGRRRMTHHRKRWSFRQYSPSFFRSMDTISIESAALVLSIECLQGSSTADEWTGGLLQTGDVVEELTFGDSPSLRSPFKKGAAGVQKILRKSYKRNETSVLVRVRRGSGESAELQACIVPNASASLTMKKKQQKYALRAIGDPNYTFGFCDRTENDCLRLQASRNSRMLMELYSVSLRDGYISYNWEKKMQETLLVPNSSCFLSILFIPQASYPLTCHYNNTEDTLSRANAWLHASQASGVPLVFMNIQTESLLTKISGESASSKVNTGPLSDMSNISSTSLYGFEDYHGVDIGVIRAFRLWYAPSGGEFGIEININDSDTKLGFSISRTEEGFIYISSVDECEDTPSGRSGLGHFYREARKSARLLVISRISNQKVLPWLVSSTGDIRCYDTVSISYKLSLHRRAKVPTVIHLFSWNDEPQAGSSSSLPPDPSQHTRDNSAHDVSSASLHRDDEAEISFRFQSISISNSR</sequence>
<accession>A0AAN7QCL1</accession>
<feature type="region of interest" description="Disordered" evidence="1">
    <location>
        <begin position="348"/>
        <end position="444"/>
    </location>
</feature>
<protein>
    <submittedName>
        <fullName evidence="2">Uncharacterized protein</fullName>
    </submittedName>
</protein>
<evidence type="ECO:0000256" key="1">
    <source>
        <dbReference type="SAM" id="MobiDB-lite"/>
    </source>
</evidence>
<organism evidence="2 3">
    <name type="scientific">Trapa incisa</name>
    <dbReference type="NCBI Taxonomy" id="236973"/>
    <lineage>
        <taxon>Eukaryota</taxon>
        <taxon>Viridiplantae</taxon>
        <taxon>Streptophyta</taxon>
        <taxon>Embryophyta</taxon>
        <taxon>Tracheophyta</taxon>
        <taxon>Spermatophyta</taxon>
        <taxon>Magnoliopsida</taxon>
        <taxon>eudicotyledons</taxon>
        <taxon>Gunneridae</taxon>
        <taxon>Pentapetalae</taxon>
        <taxon>rosids</taxon>
        <taxon>malvids</taxon>
        <taxon>Myrtales</taxon>
        <taxon>Lythraceae</taxon>
        <taxon>Trapa</taxon>
    </lineage>
</organism>
<feature type="compositionally biased region" description="Low complexity" evidence="1">
    <location>
        <begin position="348"/>
        <end position="357"/>
    </location>
</feature>
<dbReference type="PANTHER" id="PTHR33984">
    <property type="entry name" value="OS02G0717600 PROTEIN"/>
    <property type="match status" value="1"/>
</dbReference>
<dbReference type="PANTHER" id="PTHR33984:SF2">
    <property type="entry name" value="OS02G0717600 PROTEIN"/>
    <property type="match status" value="1"/>
</dbReference>
<comment type="caution">
    <text evidence="2">The sequence shown here is derived from an EMBL/GenBank/DDBJ whole genome shotgun (WGS) entry which is preliminary data.</text>
</comment>
<keyword evidence="3" id="KW-1185">Reference proteome</keyword>
<evidence type="ECO:0000313" key="3">
    <source>
        <dbReference type="Proteomes" id="UP001345219"/>
    </source>
</evidence>
<gene>
    <name evidence="2" type="ORF">SAY87_013030</name>
</gene>